<dbReference type="PANTHER" id="PTHR10094">
    <property type="entry name" value="STEROL CARRIER PROTEIN 2 SCP-2 FAMILY PROTEIN"/>
    <property type="match status" value="1"/>
</dbReference>
<gene>
    <name evidence="2" type="ORF">A1Q1_05936</name>
</gene>
<dbReference type="Proteomes" id="UP000002748">
    <property type="component" value="Unassembled WGS sequence"/>
</dbReference>
<protein>
    <recommendedName>
        <fullName evidence="1">SCP2 domain-containing protein</fullName>
    </recommendedName>
</protein>
<dbReference type="PANTHER" id="PTHR10094:SF28">
    <property type="entry name" value="SCP2 DOMAIN-CONTAINING PROTEIN"/>
    <property type="match status" value="1"/>
</dbReference>
<name>J6EMR4_TRIAS</name>
<dbReference type="InterPro" id="IPR003033">
    <property type="entry name" value="SCP2_sterol-bd_dom"/>
</dbReference>
<dbReference type="InterPro" id="IPR036527">
    <property type="entry name" value="SCP2_sterol-bd_dom_sf"/>
</dbReference>
<dbReference type="RefSeq" id="XP_014176620.1">
    <property type="nucleotide sequence ID" value="XM_014321145.1"/>
</dbReference>
<feature type="domain" description="SCP2" evidence="1">
    <location>
        <begin position="59"/>
        <end position="144"/>
    </location>
</feature>
<dbReference type="EMBL" id="ALBS01000323">
    <property type="protein sequence ID" value="EJT45599.1"/>
    <property type="molecule type" value="Genomic_DNA"/>
</dbReference>
<dbReference type="KEGG" id="tasa:A1Q1_05936"/>
<organism evidence="2 3">
    <name type="scientific">Trichosporon asahii var. asahii (strain ATCC 90039 / CBS 2479 / JCM 2466 / KCTC 7840 / NBRC 103889/ NCYC 2677 / UAMH 7654)</name>
    <name type="common">Yeast</name>
    <dbReference type="NCBI Taxonomy" id="1186058"/>
    <lineage>
        <taxon>Eukaryota</taxon>
        <taxon>Fungi</taxon>
        <taxon>Dikarya</taxon>
        <taxon>Basidiomycota</taxon>
        <taxon>Agaricomycotina</taxon>
        <taxon>Tremellomycetes</taxon>
        <taxon>Trichosporonales</taxon>
        <taxon>Trichosporonaceae</taxon>
        <taxon>Trichosporon</taxon>
    </lineage>
</organism>
<dbReference type="FunFam" id="3.30.1050.10:FF:000001">
    <property type="entry name" value="Putative Non-specific lipid-transfer protein"/>
    <property type="match status" value="1"/>
</dbReference>
<reference evidence="2 3" key="1">
    <citation type="journal article" date="2012" name="Eukaryot. Cell">
        <title>Draft genome sequence of CBS 2479, the standard type strain of Trichosporon asahii.</title>
        <authorList>
            <person name="Yang R.Y."/>
            <person name="Li H.T."/>
            <person name="Zhu H."/>
            <person name="Zhou G.P."/>
            <person name="Wang M."/>
            <person name="Wang L."/>
        </authorList>
    </citation>
    <scope>NUCLEOTIDE SEQUENCE [LARGE SCALE GENOMIC DNA]</scope>
    <source>
        <strain evidence="3">ATCC 90039 / CBS 2479 / JCM 2466 / KCTC 7840 / NCYC 2677 / UAMH 7654</strain>
    </source>
</reference>
<dbReference type="GO" id="GO:0005829">
    <property type="term" value="C:cytosol"/>
    <property type="evidence" value="ECO:0007669"/>
    <property type="project" value="TreeGrafter"/>
</dbReference>
<dbReference type="Gene3D" id="3.30.1050.10">
    <property type="entry name" value="SCP2 sterol-binding domain"/>
    <property type="match status" value="1"/>
</dbReference>
<dbReference type="AlphaFoldDB" id="J6EMR4"/>
<dbReference type="VEuPathDB" id="FungiDB:A1Q1_05936"/>
<accession>J6EMR4</accession>
<dbReference type="SUPFAM" id="SSF55718">
    <property type="entry name" value="SCP-like"/>
    <property type="match status" value="1"/>
</dbReference>
<evidence type="ECO:0000259" key="1">
    <source>
        <dbReference type="Pfam" id="PF02036"/>
    </source>
</evidence>
<dbReference type="Pfam" id="PF02036">
    <property type="entry name" value="SCP2"/>
    <property type="match status" value="1"/>
</dbReference>
<evidence type="ECO:0000313" key="3">
    <source>
        <dbReference type="Proteomes" id="UP000002748"/>
    </source>
</evidence>
<sequence length="151" mass="16147">MSIKEDGFKASETFAQIEEALKKMPDSEKQAQIKKVSSVDAPSPLGRSLAVTLGGMPANRQTNGIFQLNIKNAQGKEATWVIDLKKEGTVSKGAGKKPDVNISMTDDTFQGLADGKVNPQKAFMTGQLKVKGNIMLATKLSTVLNAAKPKL</sequence>
<comment type="caution">
    <text evidence="2">The sequence shown here is derived from an EMBL/GenBank/DDBJ whole genome shotgun (WGS) entry which is preliminary data.</text>
</comment>
<proteinExistence type="predicted"/>
<dbReference type="OrthoDB" id="10265837at2759"/>
<dbReference type="HOGENOM" id="CLU_105945_0_3_1"/>
<dbReference type="GeneID" id="25989448"/>
<evidence type="ECO:0000313" key="2">
    <source>
        <dbReference type="EMBL" id="EJT45599.1"/>
    </source>
</evidence>